<evidence type="ECO:0000259" key="11">
    <source>
        <dbReference type="Pfam" id="PF00593"/>
    </source>
</evidence>
<keyword evidence="10" id="KW-0732">Signal</keyword>
<evidence type="ECO:0000259" key="12">
    <source>
        <dbReference type="Pfam" id="PF07715"/>
    </source>
</evidence>
<evidence type="ECO:0000256" key="1">
    <source>
        <dbReference type="ARBA" id="ARBA00004571"/>
    </source>
</evidence>
<evidence type="ECO:0000256" key="5">
    <source>
        <dbReference type="ARBA" id="ARBA00023077"/>
    </source>
</evidence>
<reference evidence="13 14" key="2">
    <citation type="submission" date="2019-09" db="EMBL/GenBank/DDBJ databases">
        <authorList>
            <person name="Jin C."/>
        </authorList>
    </citation>
    <scope>NUCLEOTIDE SEQUENCE [LARGE SCALE GENOMIC DNA]</scope>
    <source>
        <strain evidence="13 14">BN140078</strain>
    </source>
</reference>
<comment type="subcellular location">
    <subcellularLocation>
        <location evidence="1 8">Cell outer membrane</location>
        <topology evidence="1 8">Multi-pass membrane protein</topology>
    </subcellularLocation>
</comment>
<evidence type="ECO:0000256" key="3">
    <source>
        <dbReference type="ARBA" id="ARBA00022452"/>
    </source>
</evidence>
<accession>A0A5B2VGW2</accession>
<dbReference type="InterPro" id="IPR023996">
    <property type="entry name" value="TonB-dep_OMP_SusC/RagA"/>
</dbReference>
<dbReference type="EMBL" id="VUOC01000004">
    <property type="protein sequence ID" value="KAA2238813.1"/>
    <property type="molecule type" value="Genomic_DNA"/>
</dbReference>
<sequence>MRRLIPKFSIIAILAFLTAIPLTAQSQVIPPGERTITYTARKIRIKDFFETVWEQTRLQAFYNDEQLDSYEIISVDFKNVPLDKALAWLLNKRRLTWSYRRGTFVIFPIKKNSDTALSRIIVAANTRSVTGIVCDEKMRPLPGVSVFTDTIGSVTDANGRFKLADMKRGSILQVRKSGYKPMLLSSYADSISIQLIALVAPLKLIDVSGTQQRQLTASISGVSEKDIETQPASNVLSIIQGRVSGLYINQTTGLPGGGYNIRLRGRNSIESITDPLILIDGVPLPPLLTNNFFEKQKTILQQDVQLIPLANIASSPLNLLSIHDIASIEVLKDADATALYGTKGANGVILIISKTPAPGEQSLTVNIYSGIGQATRFLRLLDSKQYTEMRRQAIRNDGRAASTISDYDILLWDTTKYTDWQRRMIGGTAHITDASLEIKGSRRQLFWRLSGLYRAESTVYPSSQFNYRKGSGRAQLNYSDKKGKIKTAASVSYVADRNILPAVDVTSFSTTPPTTPELYAGGKLNFANDFGNNPYVNFLQKSTEKSSIGQGFIRNTYAPAAGWLINAAFGFNYMKNRQVQVYPMSSFNPKDSMTAYSNFLDNRYQTTMFDASTQWKKQFNNTRVSVLFGTRLFWEHMQQEGVQEYFANDASLYGRSGAIGTLELFKPDSNFRAGSIYARAEVKRNDKYIVTFTASRDNSNRINNQNYSAVYGTVGAAWVFSRERWFNDSSFFSYGRLHGSWGYSGNDQYRERADTSKQIVLMDLLAGFGNSLARAPHAEKIRKAEIAVEMGFLDDKLTGTICYYNNRSWDQLLTAVYSNALNVGIPVNYPAVIVNRGVEVDVAAQWFRSGPLRINSSINISFPDTKLLDFPHIEEQDYRNFYRIGAPLDVALTYGMEGVDAGAGLYKFAYGGSDPQVIQKRPYAKSLVPVFYGGFQNNIVYKGFQLDLLFRFARQNNYNADFGLAPEAPGTMYNQPVTVLDRWQEGGDNVPVQRYTTNTGTVAGRLYKFALLSDKRIAAVNYLRLQSLMLGYQWSDRLLKRMKISSCRLYLQGVNLFTITNYKGRDPELITDEDIYPSLRVMTAGIQLSL</sequence>
<dbReference type="InterPro" id="IPR000531">
    <property type="entry name" value="Beta-barrel_TonB"/>
</dbReference>
<dbReference type="PROSITE" id="PS52016">
    <property type="entry name" value="TONB_DEPENDENT_REC_3"/>
    <property type="match status" value="1"/>
</dbReference>
<gene>
    <name evidence="13" type="ORF">F0L74_21605</name>
</gene>
<evidence type="ECO:0000313" key="13">
    <source>
        <dbReference type="EMBL" id="KAA2238813.1"/>
    </source>
</evidence>
<evidence type="ECO:0000256" key="2">
    <source>
        <dbReference type="ARBA" id="ARBA00022448"/>
    </source>
</evidence>
<dbReference type="SUPFAM" id="SSF49464">
    <property type="entry name" value="Carboxypeptidase regulatory domain-like"/>
    <property type="match status" value="1"/>
</dbReference>
<reference evidence="13 14" key="1">
    <citation type="submission" date="2019-09" db="EMBL/GenBank/DDBJ databases">
        <title>Chitinophaga ginsengihumi sp. nov., isolated from soil of ginseng rhizosphere.</title>
        <authorList>
            <person name="Lee J."/>
        </authorList>
    </citation>
    <scope>NUCLEOTIDE SEQUENCE [LARGE SCALE GENOMIC DNA]</scope>
    <source>
        <strain evidence="13 14">BN140078</strain>
    </source>
</reference>
<dbReference type="NCBIfam" id="TIGR04056">
    <property type="entry name" value="OMP_RagA_SusC"/>
    <property type="match status" value="1"/>
</dbReference>
<dbReference type="Proteomes" id="UP000324611">
    <property type="component" value="Unassembled WGS sequence"/>
</dbReference>
<dbReference type="InterPro" id="IPR008969">
    <property type="entry name" value="CarboxyPept-like_regulatory"/>
</dbReference>
<evidence type="ECO:0000256" key="10">
    <source>
        <dbReference type="SAM" id="SignalP"/>
    </source>
</evidence>
<keyword evidence="4 8" id="KW-0812">Transmembrane</keyword>
<proteinExistence type="inferred from homology"/>
<evidence type="ECO:0000256" key="6">
    <source>
        <dbReference type="ARBA" id="ARBA00023136"/>
    </source>
</evidence>
<keyword evidence="3 8" id="KW-1134">Transmembrane beta strand</keyword>
<dbReference type="GO" id="GO:0009279">
    <property type="term" value="C:cell outer membrane"/>
    <property type="evidence" value="ECO:0007669"/>
    <property type="project" value="UniProtKB-SubCell"/>
</dbReference>
<dbReference type="NCBIfam" id="TIGR04057">
    <property type="entry name" value="SusC_RagA_signa"/>
    <property type="match status" value="1"/>
</dbReference>
<dbReference type="RefSeq" id="WP_149839992.1">
    <property type="nucleotide sequence ID" value="NZ_VUOC01000004.1"/>
</dbReference>
<dbReference type="InterPro" id="IPR023997">
    <property type="entry name" value="TonB-dep_OMP_SusC/RagA_CS"/>
</dbReference>
<comment type="similarity">
    <text evidence="8 9">Belongs to the TonB-dependent receptor family.</text>
</comment>
<dbReference type="Gene3D" id="2.40.170.20">
    <property type="entry name" value="TonB-dependent receptor, beta-barrel domain"/>
    <property type="match status" value="1"/>
</dbReference>
<keyword evidence="5 9" id="KW-0798">TonB box</keyword>
<dbReference type="InterPro" id="IPR036942">
    <property type="entry name" value="Beta-barrel_TonB_sf"/>
</dbReference>
<dbReference type="AlphaFoldDB" id="A0A5B2VGW2"/>
<feature type="domain" description="TonB-dependent receptor plug" evidence="12">
    <location>
        <begin position="212"/>
        <end position="348"/>
    </location>
</feature>
<dbReference type="Pfam" id="PF00593">
    <property type="entry name" value="TonB_dep_Rec_b-barrel"/>
    <property type="match status" value="1"/>
</dbReference>
<name>A0A5B2VGW2_9BACT</name>
<protein>
    <submittedName>
        <fullName evidence="13">SusC/RagA family TonB-linked outer membrane protein</fullName>
    </submittedName>
</protein>
<dbReference type="SUPFAM" id="SSF56935">
    <property type="entry name" value="Porins"/>
    <property type="match status" value="1"/>
</dbReference>
<dbReference type="InterPro" id="IPR012910">
    <property type="entry name" value="Plug_dom"/>
</dbReference>
<evidence type="ECO:0000256" key="4">
    <source>
        <dbReference type="ARBA" id="ARBA00022692"/>
    </source>
</evidence>
<evidence type="ECO:0000313" key="14">
    <source>
        <dbReference type="Proteomes" id="UP000324611"/>
    </source>
</evidence>
<feature type="domain" description="TonB-dependent receptor-like beta-barrel" evidence="11">
    <location>
        <begin position="511"/>
        <end position="862"/>
    </location>
</feature>
<evidence type="ECO:0000256" key="9">
    <source>
        <dbReference type="RuleBase" id="RU003357"/>
    </source>
</evidence>
<dbReference type="Gene3D" id="2.170.130.10">
    <property type="entry name" value="TonB-dependent receptor, plug domain"/>
    <property type="match status" value="1"/>
</dbReference>
<feature type="signal peptide" evidence="10">
    <location>
        <begin position="1"/>
        <end position="24"/>
    </location>
</feature>
<organism evidence="13 14">
    <name type="scientific">Chitinophaga agrisoli</name>
    <dbReference type="NCBI Taxonomy" id="2607653"/>
    <lineage>
        <taxon>Bacteria</taxon>
        <taxon>Pseudomonadati</taxon>
        <taxon>Bacteroidota</taxon>
        <taxon>Chitinophagia</taxon>
        <taxon>Chitinophagales</taxon>
        <taxon>Chitinophagaceae</taxon>
        <taxon>Chitinophaga</taxon>
    </lineage>
</organism>
<dbReference type="InterPro" id="IPR037066">
    <property type="entry name" value="Plug_dom_sf"/>
</dbReference>
<dbReference type="Pfam" id="PF07715">
    <property type="entry name" value="Plug"/>
    <property type="match status" value="1"/>
</dbReference>
<feature type="chain" id="PRO_5022855060" evidence="10">
    <location>
        <begin position="25"/>
        <end position="1090"/>
    </location>
</feature>
<dbReference type="InterPro" id="IPR039426">
    <property type="entry name" value="TonB-dep_rcpt-like"/>
</dbReference>
<keyword evidence="2 8" id="KW-0813">Transport</keyword>
<evidence type="ECO:0000256" key="7">
    <source>
        <dbReference type="ARBA" id="ARBA00023237"/>
    </source>
</evidence>
<evidence type="ECO:0000256" key="8">
    <source>
        <dbReference type="PROSITE-ProRule" id="PRU01360"/>
    </source>
</evidence>
<comment type="caution">
    <text evidence="13">The sequence shown here is derived from an EMBL/GenBank/DDBJ whole genome shotgun (WGS) entry which is preliminary data.</text>
</comment>
<keyword evidence="7 8" id="KW-0998">Cell outer membrane</keyword>
<keyword evidence="6 8" id="KW-0472">Membrane</keyword>
<keyword evidence="14" id="KW-1185">Reference proteome</keyword>